<comment type="caution">
    <text evidence="2">The sequence shown here is derived from an EMBL/GenBank/DDBJ whole genome shotgun (WGS) entry which is preliminary data.</text>
</comment>
<evidence type="ECO:0000313" key="2">
    <source>
        <dbReference type="EMBL" id="GAA4404653.1"/>
    </source>
</evidence>
<protein>
    <submittedName>
        <fullName evidence="2">Uncharacterized protein</fullName>
    </submittedName>
</protein>
<sequence>MAEADDDEGRDRRAEHPHGAFLRPGHAQIVRRRAGAAGQGPPDGGRRAGAALHGGRPVPPDRQYP</sequence>
<accession>A0ABP8KEF0</accession>
<keyword evidence="3" id="KW-1185">Reference proteome</keyword>
<feature type="region of interest" description="Disordered" evidence="1">
    <location>
        <begin position="1"/>
        <end position="65"/>
    </location>
</feature>
<gene>
    <name evidence="2" type="ORF">GCM10023168_17590</name>
</gene>
<name>A0ABP8KEF0_9MICO</name>
<evidence type="ECO:0000256" key="1">
    <source>
        <dbReference type="SAM" id="MobiDB-lite"/>
    </source>
</evidence>
<evidence type="ECO:0000313" key="3">
    <source>
        <dbReference type="Proteomes" id="UP001500945"/>
    </source>
</evidence>
<feature type="compositionally biased region" description="Basic and acidic residues" evidence="1">
    <location>
        <begin position="9"/>
        <end position="18"/>
    </location>
</feature>
<dbReference type="EMBL" id="BAABGM010000011">
    <property type="protein sequence ID" value="GAA4404653.1"/>
    <property type="molecule type" value="Genomic_DNA"/>
</dbReference>
<dbReference type="Proteomes" id="UP001500945">
    <property type="component" value="Unassembled WGS sequence"/>
</dbReference>
<reference evidence="3" key="1">
    <citation type="journal article" date="2019" name="Int. J. Syst. Evol. Microbiol.">
        <title>The Global Catalogue of Microorganisms (GCM) 10K type strain sequencing project: providing services to taxonomists for standard genome sequencing and annotation.</title>
        <authorList>
            <consortium name="The Broad Institute Genomics Platform"/>
            <consortium name="The Broad Institute Genome Sequencing Center for Infectious Disease"/>
            <person name="Wu L."/>
            <person name="Ma J."/>
        </authorList>
    </citation>
    <scope>NUCLEOTIDE SEQUENCE [LARGE SCALE GENOMIC DNA]</scope>
    <source>
        <strain evidence="3">JCM 17809</strain>
    </source>
</reference>
<proteinExistence type="predicted"/>
<organism evidence="2 3">
    <name type="scientific">Fodinibacter luteus</name>
    <dbReference type="NCBI Taxonomy" id="552064"/>
    <lineage>
        <taxon>Bacteria</taxon>
        <taxon>Bacillati</taxon>
        <taxon>Actinomycetota</taxon>
        <taxon>Actinomycetes</taxon>
        <taxon>Micrococcales</taxon>
        <taxon>Intrasporangiaceae</taxon>
        <taxon>Fodinibacter (ex Wang et al. 2009)</taxon>
    </lineage>
</organism>